<name>A0A5B7EG19_PORTR</name>
<gene>
    <name evidence="1" type="ORF">E2C01_025668</name>
</gene>
<sequence length="282" mass="30309">MQRLRYSECCGGSVFMTGEDGWLPLQHRLLLRDVGQPAAATPRYPASCCVQRPVSAVVSSGYLEWRYQATLATWPPPILWNTGGVARLKSTLRMPALGIAVVAWRAGNVITCVGDCGDRFVDGHALVDDSDDGESTVRAGGVCRVAATPATKRNGPLPLATARDDRGKGKVSCLCLVNLPLVVAKVNIAPLSSPTSTSFLMGVRLTHVRRDALGRHPTGKSPASLISDKHTSLSVTVTRQLTSLFIMLRPTQVTVSHIILIMWQSDVPTTLGTKKPPGHGRR</sequence>
<protein>
    <submittedName>
        <fullName evidence="1">Uncharacterized protein</fullName>
    </submittedName>
</protein>
<comment type="caution">
    <text evidence="1">The sequence shown here is derived from an EMBL/GenBank/DDBJ whole genome shotgun (WGS) entry which is preliminary data.</text>
</comment>
<dbReference type="Proteomes" id="UP000324222">
    <property type="component" value="Unassembled WGS sequence"/>
</dbReference>
<accession>A0A5B7EG19</accession>
<dbReference type="AlphaFoldDB" id="A0A5B7EG19"/>
<keyword evidence="2" id="KW-1185">Reference proteome</keyword>
<proteinExistence type="predicted"/>
<reference evidence="1 2" key="1">
    <citation type="submission" date="2019-05" db="EMBL/GenBank/DDBJ databases">
        <title>Another draft genome of Portunus trituberculatus and its Hox gene families provides insights of decapod evolution.</title>
        <authorList>
            <person name="Jeong J.-H."/>
            <person name="Song I."/>
            <person name="Kim S."/>
            <person name="Choi T."/>
            <person name="Kim D."/>
            <person name="Ryu S."/>
            <person name="Kim W."/>
        </authorList>
    </citation>
    <scope>NUCLEOTIDE SEQUENCE [LARGE SCALE GENOMIC DNA]</scope>
    <source>
        <tissue evidence="1">Muscle</tissue>
    </source>
</reference>
<evidence type="ECO:0000313" key="2">
    <source>
        <dbReference type="Proteomes" id="UP000324222"/>
    </source>
</evidence>
<organism evidence="1 2">
    <name type="scientific">Portunus trituberculatus</name>
    <name type="common">Swimming crab</name>
    <name type="synonym">Neptunus trituberculatus</name>
    <dbReference type="NCBI Taxonomy" id="210409"/>
    <lineage>
        <taxon>Eukaryota</taxon>
        <taxon>Metazoa</taxon>
        <taxon>Ecdysozoa</taxon>
        <taxon>Arthropoda</taxon>
        <taxon>Crustacea</taxon>
        <taxon>Multicrustacea</taxon>
        <taxon>Malacostraca</taxon>
        <taxon>Eumalacostraca</taxon>
        <taxon>Eucarida</taxon>
        <taxon>Decapoda</taxon>
        <taxon>Pleocyemata</taxon>
        <taxon>Brachyura</taxon>
        <taxon>Eubrachyura</taxon>
        <taxon>Portunoidea</taxon>
        <taxon>Portunidae</taxon>
        <taxon>Portuninae</taxon>
        <taxon>Portunus</taxon>
    </lineage>
</organism>
<dbReference type="EMBL" id="VSRR010002611">
    <property type="protein sequence ID" value="MPC32358.1"/>
    <property type="molecule type" value="Genomic_DNA"/>
</dbReference>
<evidence type="ECO:0000313" key="1">
    <source>
        <dbReference type="EMBL" id="MPC32358.1"/>
    </source>
</evidence>